<organism evidence="12 13">
    <name type="scientific">Hungatella hathewayi</name>
    <dbReference type="NCBI Taxonomy" id="154046"/>
    <lineage>
        <taxon>Bacteria</taxon>
        <taxon>Bacillati</taxon>
        <taxon>Bacillota</taxon>
        <taxon>Clostridia</taxon>
        <taxon>Lachnospirales</taxon>
        <taxon>Lachnospiraceae</taxon>
        <taxon>Hungatella</taxon>
    </lineage>
</organism>
<feature type="domain" description="ABC transmembrane type-1" evidence="11">
    <location>
        <begin position="16"/>
        <end position="298"/>
    </location>
</feature>
<dbReference type="PANTHER" id="PTHR43394">
    <property type="entry name" value="ATP-DEPENDENT PERMEASE MDL1, MITOCHONDRIAL"/>
    <property type="match status" value="1"/>
</dbReference>
<dbReference type="SUPFAM" id="SSF52540">
    <property type="entry name" value="P-loop containing nucleoside triphosphate hydrolases"/>
    <property type="match status" value="1"/>
</dbReference>
<dbReference type="Gene3D" id="3.40.50.300">
    <property type="entry name" value="P-loop containing nucleotide triphosphate hydrolases"/>
    <property type="match status" value="1"/>
</dbReference>
<dbReference type="Proteomes" id="UP000095651">
    <property type="component" value="Unassembled WGS sequence"/>
</dbReference>
<dbReference type="Pfam" id="PF00005">
    <property type="entry name" value="ABC_tran"/>
    <property type="match status" value="1"/>
</dbReference>
<evidence type="ECO:0000256" key="3">
    <source>
        <dbReference type="ARBA" id="ARBA00022475"/>
    </source>
</evidence>
<evidence type="ECO:0000259" key="11">
    <source>
        <dbReference type="PROSITE" id="PS50929"/>
    </source>
</evidence>
<dbReference type="PROSITE" id="PS00211">
    <property type="entry name" value="ABC_TRANSPORTER_1"/>
    <property type="match status" value="1"/>
</dbReference>
<evidence type="ECO:0000256" key="6">
    <source>
        <dbReference type="ARBA" id="ARBA00022840"/>
    </source>
</evidence>
<keyword evidence="8 9" id="KW-0472">Membrane</keyword>
<sequence>MKKLLKYLKEYRLESFLGPLFKLLEASFELMVPLVMAKVIDVGIKTQDLPYILKMGGILVLLGVVGLVCSITAQYFAAKAAAGFGTALRNDLFSHIGSLSYAELDKAGTATLITRMTSDANQVQSGVNLFLRLFLRSPFIVFGAMAMAFTIDVKAALIFVIVIPVLSVIVFGIMLISMPLYKKVQRQLDRVLLTARENLSGVRVIRAFNRQEDEGRRFDEENGNLVKIQVFVGKISSLLNPLTYVIINLGIIVLIQTGAKEVNRGIITQGEVVALVNYMSQILVELVKLANLIITISKALACANRISAVFEQKPGITEKNHTCLEACEGAPAVEFKDMTFTYDGAREPALSNISFSVTRGQTVGIIGGTGSGKSTLVNLIPRFYDATEGGVLVDGHDVREYPLDQLRGKAGVVPQKAVLFHGTLRENMQWGKKNAADDEIYEALKTAQAFDFVEEKAEGLELYIQAGGKNLSGGQRQRLTIARALVRKPEILIMDDSASALDFATDARLRKAIKERTQDMTVFIVSQRATTIRNADQIVVLDDGAMVGCGTHKELFENCEIYREICLSQLSKEEVQ</sequence>
<dbReference type="GO" id="GO:0005886">
    <property type="term" value="C:plasma membrane"/>
    <property type="evidence" value="ECO:0007669"/>
    <property type="project" value="UniProtKB-SubCell"/>
</dbReference>
<dbReference type="SMART" id="SM00382">
    <property type="entry name" value="AAA"/>
    <property type="match status" value="1"/>
</dbReference>
<protein>
    <submittedName>
        <fullName evidence="12">ABC transporter</fullName>
        <ecNumber evidence="12">3.6.3.-</ecNumber>
    </submittedName>
</protein>
<feature type="domain" description="ABC transporter" evidence="10">
    <location>
        <begin position="333"/>
        <end position="568"/>
    </location>
</feature>
<evidence type="ECO:0000313" key="12">
    <source>
        <dbReference type="EMBL" id="CUN58960.1"/>
    </source>
</evidence>
<name>A0A173Y5X7_9FIRM</name>
<evidence type="ECO:0000256" key="8">
    <source>
        <dbReference type="ARBA" id="ARBA00023136"/>
    </source>
</evidence>
<evidence type="ECO:0000259" key="10">
    <source>
        <dbReference type="PROSITE" id="PS50893"/>
    </source>
</evidence>
<proteinExistence type="predicted"/>
<dbReference type="FunFam" id="3.40.50.300:FF:000221">
    <property type="entry name" value="Multidrug ABC transporter ATP-binding protein"/>
    <property type="match status" value="1"/>
</dbReference>
<dbReference type="Pfam" id="PF00664">
    <property type="entry name" value="ABC_membrane"/>
    <property type="match status" value="1"/>
</dbReference>
<dbReference type="InterPro" id="IPR039421">
    <property type="entry name" value="Type_1_exporter"/>
</dbReference>
<comment type="subcellular location">
    <subcellularLocation>
        <location evidence="1">Cell membrane</location>
        <topology evidence="1">Multi-pass membrane protein</topology>
    </subcellularLocation>
</comment>
<dbReference type="InterPro" id="IPR017871">
    <property type="entry name" value="ABC_transporter-like_CS"/>
</dbReference>
<evidence type="ECO:0000313" key="13">
    <source>
        <dbReference type="Proteomes" id="UP000095651"/>
    </source>
</evidence>
<evidence type="ECO:0000256" key="5">
    <source>
        <dbReference type="ARBA" id="ARBA00022741"/>
    </source>
</evidence>
<dbReference type="GO" id="GO:0015421">
    <property type="term" value="F:ABC-type oligopeptide transporter activity"/>
    <property type="evidence" value="ECO:0007669"/>
    <property type="project" value="TreeGrafter"/>
</dbReference>
<keyword evidence="6" id="KW-0067">ATP-binding</keyword>
<dbReference type="AlphaFoldDB" id="A0A173Y5X7"/>
<evidence type="ECO:0000256" key="2">
    <source>
        <dbReference type="ARBA" id="ARBA00022448"/>
    </source>
</evidence>
<feature type="transmembrane region" description="Helical" evidence="9">
    <location>
        <begin position="133"/>
        <end position="151"/>
    </location>
</feature>
<dbReference type="InterPro" id="IPR003439">
    <property type="entry name" value="ABC_transporter-like_ATP-bd"/>
</dbReference>
<evidence type="ECO:0000256" key="4">
    <source>
        <dbReference type="ARBA" id="ARBA00022692"/>
    </source>
</evidence>
<dbReference type="SUPFAM" id="SSF90123">
    <property type="entry name" value="ABC transporter transmembrane region"/>
    <property type="match status" value="1"/>
</dbReference>
<evidence type="ECO:0000256" key="1">
    <source>
        <dbReference type="ARBA" id="ARBA00004651"/>
    </source>
</evidence>
<dbReference type="GO" id="GO:0016887">
    <property type="term" value="F:ATP hydrolysis activity"/>
    <property type="evidence" value="ECO:0007669"/>
    <property type="project" value="InterPro"/>
</dbReference>
<keyword evidence="4 9" id="KW-0812">Transmembrane</keyword>
<dbReference type="EC" id="3.6.3.-" evidence="12"/>
<evidence type="ECO:0000256" key="9">
    <source>
        <dbReference type="SAM" id="Phobius"/>
    </source>
</evidence>
<dbReference type="InterPro" id="IPR027417">
    <property type="entry name" value="P-loop_NTPase"/>
</dbReference>
<dbReference type="CDD" id="cd18548">
    <property type="entry name" value="ABC_6TM_Tm287_like"/>
    <property type="match status" value="1"/>
</dbReference>
<dbReference type="PROSITE" id="PS50893">
    <property type="entry name" value="ABC_TRANSPORTER_2"/>
    <property type="match status" value="1"/>
</dbReference>
<keyword evidence="2" id="KW-0813">Transport</keyword>
<gene>
    <name evidence="12" type="ORF">ERS852407_00643</name>
</gene>
<dbReference type="EMBL" id="CYZE01000001">
    <property type="protein sequence ID" value="CUN58960.1"/>
    <property type="molecule type" value="Genomic_DNA"/>
</dbReference>
<feature type="transmembrane region" description="Helical" evidence="9">
    <location>
        <begin position="20"/>
        <end position="40"/>
    </location>
</feature>
<feature type="transmembrane region" description="Helical" evidence="9">
    <location>
        <begin position="157"/>
        <end position="181"/>
    </location>
</feature>
<dbReference type="GO" id="GO:0005524">
    <property type="term" value="F:ATP binding"/>
    <property type="evidence" value="ECO:0007669"/>
    <property type="project" value="UniProtKB-KW"/>
</dbReference>
<keyword evidence="3" id="KW-1003">Cell membrane</keyword>
<dbReference type="PANTHER" id="PTHR43394:SF1">
    <property type="entry name" value="ATP-BINDING CASSETTE SUB-FAMILY B MEMBER 10, MITOCHONDRIAL"/>
    <property type="match status" value="1"/>
</dbReference>
<dbReference type="PROSITE" id="PS50929">
    <property type="entry name" value="ABC_TM1F"/>
    <property type="match status" value="1"/>
</dbReference>
<dbReference type="InterPro" id="IPR003593">
    <property type="entry name" value="AAA+_ATPase"/>
</dbReference>
<reference evidence="12 13" key="1">
    <citation type="submission" date="2015-09" db="EMBL/GenBank/DDBJ databases">
        <authorList>
            <consortium name="Pathogen Informatics"/>
        </authorList>
    </citation>
    <scope>NUCLEOTIDE SEQUENCE [LARGE SCALE GENOMIC DNA]</scope>
    <source>
        <strain evidence="12 13">2789STDY5608850</strain>
    </source>
</reference>
<dbReference type="RefSeq" id="WP_055652960.1">
    <property type="nucleotide sequence ID" value="NZ_CABIXC010000001.1"/>
</dbReference>
<evidence type="ECO:0000256" key="7">
    <source>
        <dbReference type="ARBA" id="ARBA00022989"/>
    </source>
</evidence>
<keyword evidence="12" id="KW-0378">Hydrolase</keyword>
<dbReference type="InterPro" id="IPR036640">
    <property type="entry name" value="ABC1_TM_sf"/>
</dbReference>
<keyword evidence="7 9" id="KW-1133">Transmembrane helix</keyword>
<feature type="transmembrane region" description="Helical" evidence="9">
    <location>
        <begin position="52"/>
        <end position="77"/>
    </location>
</feature>
<keyword evidence="5" id="KW-0547">Nucleotide-binding</keyword>
<accession>A0A173Y5X7</accession>
<dbReference type="InterPro" id="IPR011527">
    <property type="entry name" value="ABC1_TM_dom"/>
</dbReference>
<dbReference type="Gene3D" id="1.20.1560.10">
    <property type="entry name" value="ABC transporter type 1, transmembrane domain"/>
    <property type="match status" value="1"/>
</dbReference>